<proteinExistence type="predicted"/>
<dbReference type="Proteomes" id="UP001275084">
    <property type="component" value="Unassembled WGS sequence"/>
</dbReference>
<reference evidence="2" key="2">
    <citation type="submission" date="2023-06" db="EMBL/GenBank/DDBJ databases">
        <authorList>
            <consortium name="Lawrence Berkeley National Laboratory"/>
            <person name="Haridas S."/>
            <person name="Hensen N."/>
            <person name="Bonometti L."/>
            <person name="Westerberg I."/>
            <person name="Brannstrom I.O."/>
            <person name="Guillou S."/>
            <person name="Cros-Aarteil S."/>
            <person name="Calhoun S."/>
            <person name="Kuo A."/>
            <person name="Mondo S."/>
            <person name="Pangilinan J."/>
            <person name="Riley R."/>
            <person name="Labutti K."/>
            <person name="Andreopoulos B."/>
            <person name="Lipzen A."/>
            <person name="Chen C."/>
            <person name="Yanf M."/>
            <person name="Daum C."/>
            <person name="Ng V."/>
            <person name="Clum A."/>
            <person name="Steindorff A."/>
            <person name="Ohm R."/>
            <person name="Martin F."/>
            <person name="Silar P."/>
            <person name="Natvig D."/>
            <person name="Lalanne C."/>
            <person name="Gautier V."/>
            <person name="Ament-Velasquez S.L."/>
            <person name="Kruys A."/>
            <person name="Hutchinson M.I."/>
            <person name="Powell A.J."/>
            <person name="Barry K."/>
            <person name="Miller A.N."/>
            <person name="Grigoriev I.V."/>
            <person name="Debuchy R."/>
            <person name="Gladieux P."/>
            <person name="Thoren M.H."/>
            <person name="Johannesson H."/>
        </authorList>
    </citation>
    <scope>NUCLEOTIDE SEQUENCE</scope>
    <source>
        <strain evidence="2">CBS 955.72</strain>
    </source>
</reference>
<organism evidence="2 3">
    <name type="scientific">Lasiosphaeria hispida</name>
    <dbReference type="NCBI Taxonomy" id="260671"/>
    <lineage>
        <taxon>Eukaryota</taxon>
        <taxon>Fungi</taxon>
        <taxon>Dikarya</taxon>
        <taxon>Ascomycota</taxon>
        <taxon>Pezizomycotina</taxon>
        <taxon>Sordariomycetes</taxon>
        <taxon>Sordariomycetidae</taxon>
        <taxon>Sordariales</taxon>
        <taxon>Lasiosphaeriaceae</taxon>
        <taxon>Lasiosphaeria</taxon>
    </lineage>
</organism>
<keyword evidence="3" id="KW-1185">Reference proteome</keyword>
<feature type="domain" description="N-acetyltransferase" evidence="1">
    <location>
        <begin position="64"/>
        <end position="212"/>
    </location>
</feature>
<dbReference type="SUPFAM" id="SSF55729">
    <property type="entry name" value="Acyl-CoA N-acyltransferases (Nat)"/>
    <property type="match status" value="1"/>
</dbReference>
<reference evidence="2" key="1">
    <citation type="journal article" date="2023" name="Mol. Phylogenet. Evol.">
        <title>Genome-scale phylogeny and comparative genomics of the fungal order Sordariales.</title>
        <authorList>
            <person name="Hensen N."/>
            <person name="Bonometti L."/>
            <person name="Westerberg I."/>
            <person name="Brannstrom I.O."/>
            <person name="Guillou S."/>
            <person name="Cros-Aarteil S."/>
            <person name="Calhoun S."/>
            <person name="Haridas S."/>
            <person name="Kuo A."/>
            <person name="Mondo S."/>
            <person name="Pangilinan J."/>
            <person name="Riley R."/>
            <person name="LaButti K."/>
            <person name="Andreopoulos B."/>
            <person name="Lipzen A."/>
            <person name="Chen C."/>
            <person name="Yan M."/>
            <person name="Daum C."/>
            <person name="Ng V."/>
            <person name="Clum A."/>
            <person name="Steindorff A."/>
            <person name="Ohm R.A."/>
            <person name="Martin F."/>
            <person name="Silar P."/>
            <person name="Natvig D.O."/>
            <person name="Lalanne C."/>
            <person name="Gautier V."/>
            <person name="Ament-Velasquez S.L."/>
            <person name="Kruys A."/>
            <person name="Hutchinson M.I."/>
            <person name="Powell A.J."/>
            <person name="Barry K."/>
            <person name="Miller A.N."/>
            <person name="Grigoriev I.V."/>
            <person name="Debuchy R."/>
            <person name="Gladieux P."/>
            <person name="Hiltunen Thoren M."/>
            <person name="Johannesson H."/>
        </authorList>
    </citation>
    <scope>NUCLEOTIDE SEQUENCE</scope>
    <source>
        <strain evidence="2">CBS 955.72</strain>
    </source>
</reference>
<dbReference type="InterPro" id="IPR016181">
    <property type="entry name" value="Acyl_CoA_acyltransferase"/>
</dbReference>
<accession>A0AAJ0H5K5</accession>
<evidence type="ECO:0000313" key="3">
    <source>
        <dbReference type="Proteomes" id="UP001275084"/>
    </source>
</evidence>
<comment type="caution">
    <text evidence="2">The sequence shown here is derived from an EMBL/GenBank/DDBJ whole genome shotgun (WGS) entry which is preliminary data.</text>
</comment>
<sequence length="220" mass="24475">MAIRLATASDLAVTSRIAFRSFSLSPWNPFYRPKAKQFPEDVEKSYLREQQEALGNNRKMFSVIEIDGSPKASLKQVVGFAIWNLADGQTGKAIPVDVDVLNFEDRSVDKYRGELLFGATDSAVERCLKNHMELDNMAVDPDHFRQGYGGLLCKHGMGVAAEDKIPVGIIAAKMGTYLYNSLGFKTTVQITLADPRPGKEASVDFWVQKWDPNESPENRG</sequence>
<dbReference type="GO" id="GO:0016747">
    <property type="term" value="F:acyltransferase activity, transferring groups other than amino-acyl groups"/>
    <property type="evidence" value="ECO:0007669"/>
    <property type="project" value="InterPro"/>
</dbReference>
<dbReference type="Pfam" id="PF00583">
    <property type="entry name" value="Acetyltransf_1"/>
    <property type="match status" value="1"/>
</dbReference>
<name>A0AAJ0H5K5_9PEZI</name>
<dbReference type="EMBL" id="JAUIQD010000009">
    <property type="protein sequence ID" value="KAK3339713.1"/>
    <property type="molecule type" value="Genomic_DNA"/>
</dbReference>
<dbReference type="CDD" id="cd04301">
    <property type="entry name" value="NAT_SF"/>
    <property type="match status" value="1"/>
</dbReference>
<dbReference type="PANTHER" id="PTHR42791">
    <property type="entry name" value="GNAT FAMILY ACETYLTRANSFERASE"/>
    <property type="match status" value="1"/>
</dbReference>
<protein>
    <recommendedName>
        <fullName evidence="1">N-acetyltransferase domain-containing protein</fullName>
    </recommendedName>
</protein>
<gene>
    <name evidence="2" type="ORF">B0T25DRAFT_560450</name>
</gene>
<dbReference type="PANTHER" id="PTHR42791:SF2">
    <property type="entry name" value="N-ACETYLTRANSFERASE DOMAIN-CONTAINING PROTEIN"/>
    <property type="match status" value="1"/>
</dbReference>
<dbReference type="PROSITE" id="PS51186">
    <property type="entry name" value="GNAT"/>
    <property type="match status" value="1"/>
</dbReference>
<evidence type="ECO:0000313" key="2">
    <source>
        <dbReference type="EMBL" id="KAK3339713.1"/>
    </source>
</evidence>
<dbReference type="InterPro" id="IPR052523">
    <property type="entry name" value="Trichothecene_AcTrans"/>
</dbReference>
<dbReference type="InterPro" id="IPR000182">
    <property type="entry name" value="GNAT_dom"/>
</dbReference>
<dbReference type="Gene3D" id="3.40.630.30">
    <property type="match status" value="1"/>
</dbReference>
<dbReference type="AlphaFoldDB" id="A0AAJ0H5K5"/>
<evidence type="ECO:0000259" key="1">
    <source>
        <dbReference type="PROSITE" id="PS51186"/>
    </source>
</evidence>